<reference evidence="4" key="1">
    <citation type="submission" date="2016-10" db="EMBL/GenBank/DDBJ databases">
        <authorList>
            <person name="Varghese N."/>
            <person name="Submissions S."/>
        </authorList>
    </citation>
    <scope>NUCLEOTIDE SEQUENCE [LARGE SCALE GENOMIC DNA]</scope>
    <source>
        <strain evidence="4">DSM 23925</strain>
    </source>
</reference>
<dbReference type="RefSeq" id="WP_092205768.1">
    <property type="nucleotide sequence ID" value="NZ_FOVN01000001.1"/>
</dbReference>
<protein>
    <recommendedName>
        <fullName evidence="2">DUF3347 domain-containing protein</fullName>
    </recommendedName>
</protein>
<evidence type="ECO:0000256" key="1">
    <source>
        <dbReference type="SAM" id="MobiDB-lite"/>
    </source>
</evidence>
<organism evidence="3 4">
    <name type="scientific">Bizionia echini</name>
    <dbReference type="NCBI Taxonomy" id="649333"/>
    <lineage>
        <taxon>Bacteria</taxon>
        <taxon>Pseudomonadati</taxon>
        <taxon>Bacteroidota</taxon>
        <taxon>Flavobacteriia</taxon>
        <taxon>Flavobacteriales</taxon>
        <taxon>Flavobacteriaceae</taxon>
        <taxon>Bizionia</taxon>
    </lineage>
</organism>
<dbReference type="STRING" id="649333.SAMN04487989_101174"/>
<dbReference type="AlphaFoldDB" id="A0A1I4YQG1"/>
<accession>A0A1I4YQG1</accession>
<sequence>MSKLKSTLGIVAIAFITLTAMSCKDNKNEQNDTNGNHSEMSSDEDHSKMNHDNSDGHQDGDKKEMAMSGDGNSQGVLKDYFNLKNALVADDNAKAKTLGATLATTLANFDVSSNFSDTQKAELKDIIEDAVEHAEHISESAIDHQREHFKILSKDVTDMVAITGTENTLYQQFCPMYDGGSAWLSMSKDIKNPYYGSQMLNCGKVQKEIN</sequence>
<keyword evidence="4" id="KW-1185">Reference proteome</keyword>
<dbReference type="PROSITE" id="PS51257">
    <property type="entry name" value="PROKAR_LIPOPROTEIN"/>
    <property type="match status" value="1"/>
</dbReference>
<dbReference type="Proteomes" id="UP000198705">
    <property type="component" value="Unassembled WGS sequence"/>
</dbReference>
<dbReference type="InterPro" id="IPR021782">
    <property type="entry name" value="DUF3347"/>
</dbReference>
<proteinExistence type="predicted"/>
<dbReference type="EMBL" id="FOVN01000001">
    <property type="protein sequence ID" value="SFN39889.1"/>
    <property type="molecule type" value="Genomic_DNA"/>
</dbReference>
<evidence type="ECO:0000313" key="4">
    <source>
        <dbReference type="Proteomes" id="UP000198705"/>
    </source>
</evidence>
<feature type="compositionally biased region" description="Basic and acidic residues" evidence="1">
    <location>
        <begin position="43"/>
        <end position="65"/>
    </location>
</feature>
<dbReference type="OrthoDB" id="5513217at2"/>
<evidence type="ECO:0000259" key="2">
    <source>
        <dbReference type="Pfam" id="PF11827"/>
    </source>
</evidence>
<gene>
    <name evidence="3" type="ORF">SAMN04487989_101174</name>
</gene>
<feature type="domain" description="DUF3347" evidence="2">
    <location>
        <begin position="76"/>
        <end position="167"/>
    </location>
</feature>
<dbReference type="Pfam" id="PF11827">
    <property type="entry name" value="DUF3347"/>
    <property type="match status" value="1"/>
</dbReference>
<evidence type="ECO:0000313" key="3">
    <source>
        <dbReference type="EMBL" id="SFN39889.1"/>
    </source>
</evidence>
<name>A0A1I4YQG1_9FLAO</name>
<feature type="region of interest" description="Disordered" evidence="1">
    <location>
        <begin position="27"/>
        <end position="71"/>
    </location>
</feature>